<keyword evidence="3" id="KW-1185">Reference proteome</keyword>
<accession>A0ABQ3VJQ2</accession>
<comment type="caution">
    <text evidence="2">The sequence shown here is derived from an EMBL/GenBank/DDBJ whole genome shotgun (WGS) entry which is preliminary data.</text>
</comment>
<organism evidence="2 3">
    <name type="scientific">Dictyobacter formicarum</name>
    <dbReference type="NCBI Taxonomy" id="2778368"/>
    <lineage>
        <taxon>Bacteria</taxon>
        <taxon>Bacillati</taxon>
        <taxon>Chloroflexota</taxon>
        <taxon>Ktedonobacteria</taxon>
        <taxon>Ktedonobacterales</taxon>
        <taxon>Dictyobacteraceae</taxon>
        <taxon>Dictyobacter</taxon>
    </lineage>
</organism>
<feature type="region of interest" description="Disordered" evidence="1">
    <location>
        <begin position="100"/>
        <end position="149"/>
    </location>
</feature>
<dbReference type="EMBL" id="BNJJ01000012">
    <property type="protein sequence ID" value="GHO86442.1"/>
    <property type="molecule type" value="Genomic_DNA"/>
</dbReference>
<evidence type="ECO:0000256" key="1">
    <source>
        <dbReference type="SAM" id="MobiDB-lite"/>
    </source>
</evidence>
<protein>
    <submittedName>
        <fullName evidence="2">Uncharacterized protein</fullName>
    </submittedName>
</protein>
<evidence type="ECO:0000313" key="3">
    <source>
        <dbReference type="Proteomes" id="UP000635565"/>
    </source>
</evidence>
<proteinExistence type="predicted"/>
<gene>
    <name evidence="2" type="ORF">KSZ_44480</name>
</gene>
<sequence length="149" mass="16019">MQRNFLVLHTIQSMFLGDGVVEEHWSIGRGGLEVLKEQVFSNIASTTSLCHTSVDKERVGRMMGGRVVASSLKTMSTAPLSISPQKDLKDQVELSLAQLLPDKPASTGGKPLREEPPGKVKKRAITRSLSDDEGGEGMSSAALRGECPT</sequence>
<reference evidence="2 3" key="1">
    <citation type="journal article" date="2021" name="Int. J. Syst. Evol. Microbiol.">
        <title>Reticulibacter mediterranei gen. nov., sp. nov., within the new family Reticulibacteraceae fam. nov., and Ktedonospora formicarum gen. nov., sp. nov., Ktedonobacter robiniae sp. nov., Dictyobacter formicarum sp. nov. and Dictyobacter arantiisoli sp. nov., belonging to the class Ktedonobacteria.</title>
        <authorList>
            <person name="Yabe S."/>
            <person name="Zheng Y."/>
            <person name="Wang C.M."/>
            <person name="Sakai Y."/>
            <person name="Abe K."/>
            <person name="Yokota A."/>
            <person name="Donadio S."/>
            <person name="Cavaletti L."/>
            <person name="Monciardini P."/>
        </authorList>
    </citation>
    <scope>NUCLEOTIDE SEQUENCE [LARGE SCALE GENOMIC DNA]</scope>
    <source>
        <strain evidence="2 3">SOSP1-9</strain>
    </source>
</reference>
<name>A0ABQ3VJQ2_9CHLR</name>
<dbReference type="Proteomes" id="UP000635565">
    <property type="component" value="Unassembled WGS sequence"/>
</dbReference>
<evidence type="ECO:0000313" key="2">
    <source>
        <dbReference type="EMBL" id="GHO86442.1"/>
    </source>
</evidence>